<dbReference type="AlphaFoldDB" id="A0A7D6CDV6"/>
<dbReference type="EMBL" id="CP058905">
    <property type="protein sequence ID" value="QLJ98429.1"/>
    <property type="molecule type" value="Genomic_DNA"/>
</dbReference>
<dbReference type="InterPro" id="IPR011200">
    <property type="entry name" value="UCP012608"/>
</dbReference>
<evidence type="ECO:0000313" key="1">
    <source>
        <dbReference type="EMBL" id="QLJ98429.1"/>
    </source>
</evidence>
<sequence>MQLRPSPARSLRVPARCDERATRRSDRLVAVPSTAGRHYPVDVAWLEALIWPEHHHRDRLRAAAIAAADPPTPNRGDLVDDLPSPAAQAPADATPVVSHTSVLCQVPTARRTLFVNLVRGLPGHRIDVEAPDVLSCEGLPPAPDETLHGTVGRRTLGQTTPRTMARAHEEDWRAWLTWAMRRMRCTTTSGRLVKT</sequence>
<reference evidence="1" key="1">
    <citation type="submission" date="2020-08" db="EMBL/GenBank/DDBJ databases">
        <title>A bifunctional nitrone conjugated secondary metabolite targeting the ribosome.</title>
        <authorList>
            <person name="Limbrick E.M."/>
            <person name="Graf M."/>
            <person name="Derewacz D.K."/>
            <person name="Nguyen F."/>
            <person name="Spraggins J.M."/>
            <person name="Wieland M."/>
            <person name="Ynigez-Gutierrez A.E."/>
            <person name="Reisman B.J."/>
            <person name="Zinshteyn B."/>
            <person name="McCulloch K."/>
            <person name="Iverson T.M."/>
            <person name="Green R."/>
            <person name="Wilson D.N."/>
            <person name="Bachmann B.O."/>
        </authorList>
    </citation>
    <scope>NUCLEOTIDE SEQUENCE</scope>
    <source>
        <strain evidence="1">Africana</strain>
    </source>
</reference>
<organism evidence="1">
    <name type="scientific">Micromonospora carbonacea</name>
    <dbReference type="NCBI Taxonomy" id="47853"/>
    <lineage>
        <taxon>Bacteria</taxon>
        <taxon>Bacillati</taxon>
        <taxon>Actinomycetota</taxon>
        <taxon>Actinomycetes</taxon>
        <taxon>Micromonosporales</taxon>
        <taxon>Micromonosporaceae</taxon>
        <taxon>Micromonospora</taxon>
    </lineage>
</organism>
<protein>
    <submittedName>
        <fullName evidence="1">DUF2332 family protein</fullName>
    </submittedName>
</protein>
<accession>A0A7D6CDV6</accession>
<proteinExistence type="predicted"/>
<dbReference type="Pfam" id="PF10094">
    <property type="entry name" value="DUF2332"/>
    <property type="match status" value="1"/>
</dbReference>
<gene>
    <name evidence="1" type="ORF">HZU44_27755</name>
</gene>
<name>A0A7D6CDV6_9ACTN</name>